<dbReference type="InterPro" id="IPR006073">
    <property type="entry name" value="GTP-bd"/>
</dbReference>
<dbReference type="PANTHER" id="PTHR20873">
    <property type="entry name" value="L-SERYL-TRNA(SEC) KINASE"/>
    <property type="match status" value="1"/>
</dbReference>
<dbReference type="InterPro" id="IPR027417">
    <property type="entry name" value="P-loop_NTPase"/>
</dbReference>
<organism evidence="1 2">
    <name type="scientific">Roseofilum casamattae BLCC-M143</name>
    <dbReference type="NCBI Taxonomy" id="3022442"/>
    <lineage>
        <taxon>Bacteria</taxon>
        <taxon>Bacillati</taxon>
        <taxon>Cyanobacteriota</taxon>
        <taxon>Cyanophyceae</taxon>
        <taxon>Desertifilales</taxon>
        <taxon>Desertifilaceae</taxon>
        <taxon>Roseofilum</taxon>
        <taxon>Roseofilum casamattae</taxon>
    </lineage>
</organism>
<evidence type="ECO:0000313" key="1">
    <source>
        <dbReference type="EMBL" id="MDJ1185413.1"/>
    </source>
</evidence>
<protein>
    <submittedName>
        <fullName evidence="1">AAA family ATPase</fullName>
    </submittedName>
</protein>
<dbReference type="Proteomes" id="UP001232992">
    <property type="component" value="Unassembled WGS sequence"/>
</dbReference>
<dbReference type="SUPFAM" id="SSF52540">
    <property type="entry name" value="P-loop containing nucleoside triphosphate hydrolases"/>
    <property type="match status" value="1"/>
</dbReference>
<dbReference type="PANTHER" id="PTHR20873:SF0">
    <property type="entry name" value="L-SERYL-TRNA(SEC) KINASE"/>
    <property type="match status" value="1"/>
</dbReference>
<name>A0ABT7C1U3_9CYAN</name>
<proteinExistence type="predicted"/>
<dbReference type="RefSeq" id="WP_283760054.1">
    <property type="nucleotide sequence ID" value="NZ_JAQOSQ010000033.1"/>
</dbReference>
<dbReference type="InterPro" id="IPR017101">
    <property type="entry name" value="P-loop_ATP/GTP-bd_All4644_prd"/>
</dbReference>
<dbReference type="Pfam" id="PF13671">
    <property type="entry name" value="AAA_33"/>
    <property type="match status" value="1"/>
</dbReference>
<dbReference type="Gene3D" id="3.40.50.300">
    <property type="entry name" value="P-loop containing nucleotide triphosphate hydrolases"/>
    <property type="match status" value="1"/>
</dbReference>
<gene>
    <name evidence="1" type="ORF">PMH09_19690</name>
</gene>
<dbReference type="EMBL" id="JAQOSQ010000033">
    <property type="protein sequence ID" value="MDJ1185413.1"/>
    <property type="molecule type" value="Genomic_DNA"/>
</dbReference>
<evidence type="ECO:0000313" key="2">
    <source>
        <dbReference type="Proteomes" id="UP001232992"/>
    </source>
</evidence>
<comment type="caution">
    <text evidence="1">The sequence shown here is derived from an EMBL/GenBank/DDBJ whole genome shotgun (WGS) entry which is preliminary data.</text>
</comment>
<dbReference type="InterPro" id="IPR052648">
    <property type="entry name" value="Ser-tRNA(Sec)_kinase"/>
</dbReference>
<accession>A0ABT7C1U3</accession>
<dbReference type="PIRSF" id="PIRSF037081">
    <property type="entry name" value="P-loop_All4644_prd"/>
    <property type="match status" value="1"/>
</dbReference>
<dbReference type="PRINTS" id="PR00326">
    <property type="entry name" value="GTP1OBG"/>
</dbReference>
<reference evidence="1 2" key="1">
    <citation type="submission" date="2023-01" db="EMBL/GenBank/DDBJ databases">
        <title>Novel diversity within Roseofilum (Cyanobacteria; Desertifilaceae) from marine benthic mats with descriptions of four novel species.</title>
        <authorList>
            <person name="Wang Y."/>
            <person name="Berthold D.E."/>
            <person name="Hu J."/>
            <person name="Lefler F.W."/>
            <person name="Laughinghouse H.D. IV."/>
        </authorList>
    </citation>
    <scope>NUCLEOTIDE SEQUENCE [LARGE SCALE GENOMIC DNA]</scope>
    <source>
        <strain evidence="1 2">BLCC-M143</strain>
    </source>
</reference>
<sequence>MNAPCQLIILIGLPGSGKSTLARQLLEAWPAYRWVSSDRIRAQLFGDEAVQGDWRSIWSEIRSQLSSALLDSPGAIYDATNAKRANRKEAIALGRELGFQLICGIWVRTPLHQCLQRNQQRDRQVPEQVILTMYRQLWGAPPALSEGMDRLLFYQPRIGLEKKE</sequence>
<keyword evidence="2" id="KW-1185">Reference proteome</keyword>